<keyword evidence="1" id="KW-0472">Membrane</keyword>
<feature type="transmembrane region" description="Helical" evidence="1">
    <location>
        <begin position="12"/>
        <end position="35"/>
    </location>
</feature>
<keyword evidence="1" id="KW-1133">Transmembrane helix</keyword>
<evidence type="ECO:0000313" key="2">
    <source>
        <dbReference type="EMBL" id="GAC30428.1"/>
    </source>
</evidence>
<accession>K6ZNG4</accession>
<gene>
    <name evidence="2" type="ORF">GPAL_3586</name>
</gene>
<dbReference type="EMBL" id="BAEQ01000056">
    <property type="protein sequence ID" value="GAC30428.1"/>
    <property type="molecule type" value="Genomic_DNA"/>
</dbReference>
<reference evidence="3" key="1">
    <citation type="journal article" date="2014" name="Environ. Microbiol.">
        <title>Comparative genomics of the marine bacterial genus Glaciecola reveals the high degree of genomic diversity and genomic characteristic for cold adaptation.</title>
        <authorList>
            <person name="Qin Q.L."/>
            <person name="Xie B.B."/>
            <person name="Yu Y."/>
            <person name="Shu Y.L."/>
            <person name="Rong J.C."/>
            <person name="Zhang Y.J."/>
            <person name="Zhao D.L."/>
            <person name="Chen X.L."/>
            <person name="Zhang X.Y."/>
            <person name="Chen B."/>
            <person name="Zhou B.C."/>
            <person name="Zhang Y.Z."/>
        </authorList>
    </citation>
    <scope>NUCLEOTIDE SEQUENCE [LARGE SCALE GENOMIC DNA]</scope>
    <source>
        <strain evidence="3">ACAM 615</strain>
    </source>
</reference>
<keyword evidence="1" id="KW-0812">Transmembrane</keyword>
<dbReference type="Proteomes" id="UP000006251">
    <property type="component" value="Unassembled WGS sequence"/>
</dbReference>
<proteinExistence type="predicted"/>
<organism evidence="2 3">
    <name type="scientific">Brumicola pallidula DSM 14239 = ACAM 615</name>
    <dbReference type="NCBI Taxonomy" id="1121922"/>
    <lineage>
        <taxon>Bacteria</taxon>
        <taxon>Pseudomonadati</taxon>
        <taxon>Pseudomonadota</taxon>
        <taxon>Gammaproteobacteria</taxon>
        <taxon>Alteromonadales</taxon>
        <taxon>Alteromonadaceae</taxon>
        <taxon>Brumicola</taxon>
    </lineage>
</organism>
<evidence type="ECO:0000313" key="3">
    <source>
        <dbReference type="Proteomes" id="UP000006251"/>
    </source>
</evidence>
<comment type="caution">
    <text evidence="2">The sequence shown here is derived from an EMBL/GenBank/DDBJ whole genome shotgun (WGS) entry which is preliminary data.</text>
</comment>
<dbReference type="AlphaFoldDB" id="K6ZNG4"/>
<evidence type="ECO:0000256" key="1">
    <source>
        <dbReference type="SAM" id="Phobius"/>
    </source>
</evidence>
<name>K6ZNG4_9ALTE</name>
<protein>
    <submittedName>
        <fullName evidence="2">Uncharacterized protein</fullName>
    </submittedName>
</protein>
<keyword evidence="3" id="KW-1185">Reference proteome</keyword>
<sequence>MTAYTFSVFSLGFAYAALSVLAWKQGVIYVTFYLYRQNSVN</sequence>